<feature type="active site" description="Proton donor" evidence="6">
    <location>
        <position position="11"/>
    </location>
</feature>
<gene>
    <name evidence="9" type="ORF">BpHYR1_016270</name>
</gene>
<dbReference type="Pfam" id="PF06888">
    <property type="entry name" value="Put_Phosphatase"/>
    <property type="match status" value="1"/>
</dbReference>
<dbReference type="PANTHER" id="PTHR20889">
    <property type="entry name" value="PHOSPHATASE, ORPHAN 1, 2"/>
    <property type="match status" value="1"/>
</dbReference>
<dbReference type="Gene3D" id="3.40.50.1000">
    <property type="entry name" value="HAD superfamily/HAD-like"/>
    <property type="match status" value="2"/>
</dbReference>
<dbReference type="GO" id="GO:0016791">
    <property type="term" value="F:phosphatase activity"/>
    <property type="evidence" value="ECO:0007669"/>
    <property type="project" value="InterPro"/>
</dbReference>
<feature type="binding site" evidence="7">
    <location>
        <position position="122"/>
    </location>
    <ligand>
        <name>substrate</name>
    </ligand>
</feature>
<dbReference type="NCBIfam" id="TIGR01489">
    <property type="entry name" value="DKMTPPase-SF"/>
    <property type="match status" value="1"/>
</dbReference>
<comment type="similarity">
    <text evidence="2">Belongs to the HAD-like hydrolase superfamily. PHOSPHO family.</text>
</comment>
<evidence type="ECO:0000256" key="3">
    <source>
        <dbReference type="ARBA" id="ARBA00022723"/>
    </source>
</evidence>
<feature type="binding site" evidence="8">
    <location>
        <position position="9"/>
    </location>
    <ligand>
        <name>Mg(2+)</name>
        <dbReference type="ChEBI" id="CHEBI:18420"/>
    </ligand>
</feature>
<dbReference type="InterPro" id="IPR006384">
    <property type="entry name" value="HAD_hydro_PyrdxlP_Pase-like"/>
</dbReference>
<evidence type="ECO:0000313" key="9">
    <source>
        <dbReference type="EMBL" id="RNA23952.1"/>
    </source>
</evidence>
<dbReference type="Gene3D" id="1.10.150.730">
    <property type="match status" value="1"/>
</dbReference>
<comment type="caution">
    <text evidence="9">The sequence shown here is derived from an EMBL/GenBank/DDBJ whole genome shotgun (WGS) entry which is preliminary data.</text>
</comment>
<reference evidence="9 10" key="1">
    <citation type="journal article" date="2018" name="Sci. Rep.">
        <title>Genomic signatures of local adaptation to the degree of environmental predictability in rotifers.</title>
        <authorList>
            <person name="Franch-Gras L."/>
            <person name="Hahn C."/>
            <person name="Garcia-Roger E.M."/>
            <person name="Carmona M.J."/>
            <person name="Serra M."/>
            <person name="Gomez A."/>
        </authorList>
    </citation>
    <scope>NUCLEOTIDE SEQUENCE [LARGE SCALE GENOMIC DNA]</scope>
    <source>
        <strain evidence="9">HYR1</strain>
    </source>
</reference>
<evidence type="ECO:0000313" key="10">
    <source>
        <dbReference type="Proteomes" id="UP000276133"/>
    </source>
</evidence>
<accession>A0A3M7RK73</accession>
<evidence type="ECO:0000256" key="1">
    <source>
        <dbReference type="ARBA" id="ARBA00001946"/>
    </source>
</evidence>
<feature type="binding site" evidence="8">
    <location>
        <position position="11"/>
    </location>
    <ligand>
        <name>Mg(2+)</name>
        <dbReference type="ChEBI" id="CHEBI:18420"/>
    </ligand>
</feature>
<feature type="binding site" evidence="7">
    <location>
        <position position="20"/>
    </location>
    <ligand>
        <name>substrate</name>
    </ligand>
</feature>
<sequence>MASKFAIFDFDATIINDNSDSYINELLIEKHHANRERQGRDHDKLSAVDLRRHILPYSIEELYPVYNWPTRMNAAFRYMAEDLECTTNEILDKLKEIKVNESMKQLISNLVQNDYQLFIVSDANKLFIELILDQNGLLDKFAGRIFSNEGFIAENGLLKIRPFYLDHKEDKLPYNCVYCCEDCGQPSICKREVVKDLLKNVSSRKVVYVGDGRNDFCPALDLKESDYYFVRRGFNLEKYLEDENLLGKIKANIKFWSSGSEILNQIKFG</sequence>
<protein>
    <submittedName>
        <fullName evidence="9">Putative phosphatase phospho2</fullName>
        <ecNumber evidence="9">3.1.3.41</ecNumber>
    </submittedName>
</protein>
<dbReference type="SUPFAM" id="SSF56784">
    <property type="entry name" value="HAD-like"/>
    <property type="match status" value="1"/>
</dbReference>
<comment type="cofactor">
    <cofactor evidence="1 8">
        <name>Mg(2+)</name>
        <dbReference type="ChEBI" id="CHEBI:18420"/>
    </cofactor>
</comment>
<organism evidence="9 10">
    <name type="scientific">Brachionus plicatilis</name>
    <name type="common">Marine rotifer</name>
    <name type="synonym">Brachionus muelleri</name>
    <dbReference type="NCBI Taxonomy" id="10195"/>
    <lineage>
        <taxon>Eukaryota</taxon>
        <taxon>Metazoa</taxon>
        <taxon>Spiralia</taxon>
        <taxon>Gnathifera</taxon>
        <taxon>Rotifera</taxon>
        <taxon>Eurotatoria</taxon>
        <taxon>Monogononta</taxon>
        <taxon>Pseudotrocha</taxon>
        <taxon>Ploima</taxon>
        <taxon>Brachionidae</taxon>
        <taxon>Brachionus</taxon>
    </lineage>
</organism>
<keyword evidence="4 9" id="KW-0378">Hydrolase</keyword>
<evidence type="ECO:0000256" key="4">
    <source>
        <dbReference type="ARBA" id="ARBA00022801"/>
    </source>
</evidence>
<keyword evidence="10" id="KW-1185">Reference proteome</keyword>
<dbReference type="InterPro" id="IPR016965">
    <property type="entry name" value="Pase_PHOSPHO-typ"/>
</dbReference>
<dbReference type="Proteomes" id="UP000276133">
    <property type="component" value="Unassembled WGS sequence"/>
</dbReference>
<evidence type="ECO:0000256" key="5">
    <source>
        <dbReference type="ARBA" id="ARBA00022842"/>
    </source>
</evidence>
<proteinExistence type="inferred from homology"/>
<evidence type="ECO:0000256" key="7">
    <source>
        <dbReference type="PIRSR" id="PIRSR031051-2"/>
    </source>
</evidence>
<evidence type="ECO:0000256" key="2">
    <source>
        <dbReference type="ARBA" id="ARBA00008541"/>
    </source>
</evidence>
<dbReference type="GO" id="GO:0046872">
    <property type="term" value="F:metal ion binding"/>
    <property type="evidence" value="ECO:0007669"/>
    <property type="project" value="UniProtKB-KW"/>
</dbReference>
<feature type="binding site" evidence="8">
    <location>
        <position position="211"/>
    </location>
    <ligand>
        <name>Mg(2+)</name>
        <dbReference type="ChEBI" id="CHEBI:18420"/>
    </ligand>
</feature>
<dbReference type="NCBIfam" id="TIGR01488">
    <property type="entry name" value="HAD-SF-IB"/>
    <property type="match status" value="1"/>
</dbReference>
<dbReference type="EMBL" id="REGN01003193">
    <property type="protein sequence ID" value="RNA23952.1"/>
    <property type="molecule type" value="Genomic_DNA"/>
</dbReference>
<dbReference type="AlphaFoldDB" id="A0A3M7RK73"/>
<name>A0A3M7RK73_BRAPC</name>
<evidence type="ECO:0000256" key="6">
    <source>
        <dbReference type="PIRSR" id="PIRSR031051-1"/>
    </source>
</evidence>
<dbReference type="OrthoDB" id="10267182at2759"/>
<dbReference type="STRING" id="10195.A0A3M7RK73"/>
<feature type="active site" description="Nucleophile" evidence="6">
    <location>
        <position position="9"/>
    </location>
</feature>
<dbReference type="InterPro" id="IPR036412">
    <property type="entry name" value="HAD-like_sf"/>
</dbReference>
<dbReference type="EC" id="3.1.3.41" evidence="9"/>
<keyword evidence="3 8" id="KW-0479">Metal-binding</keyword>
<keyword evidence="5 8" id="KW-0460">Magnesium</keyword>
<dbReference type="InterPro" id="IPR023214">
    <property type="entry name" value="HAD_sf"/>
</dbReference>
<dbReference type="PANTHER" id="PTHR20889:SF12">
    <property type="entry name" value="LP01149P"/>
    <property type="match status" value="1"/>
</dbReference>
<evidence type="ECO:0000256" key="8">
    <source>
        <dbReference type="PIRSR" id="PIRSR031051-3"/>
    </source>
</evidence>
<dbReference type="PIRSF" id="PIRSF031051">
    <property type="entry name" value="PyrdxlP_Pase_PHOSPHO2"/>
    <property type="match status" value="1"/>
</dbReference>